<dbReference type="InterPro" id="IPR018576">
    <property type="entry name" value="Restrct_endonuc_II_Pab1"/>
</dbReference>
<dbReference type="KEGG" id="ccun:CCUN_0180"/>
<dbReference type="STRING" id="1121267.CCUN_0180"/>
<dbReference type="Proteomes" id="UP000192902">
    <property type="component" value="Chromosome"/>
</dbReference>
<keyword evidence="2" id="KW-0540">Nuclease</keyword>
<gene>
    <name evidence="2" type="ORF">CCUN_0180</name>
</gene>
<dbReference type="RefSeq" id="WP_035175609.1">
    <property type="nucleotide sequence ID" value="NZ_CP020867.1"/>
</dbReference>
<dbReference type="AlphaFoldDB" id="A0A1W6BUS4"/>
<sequence>MHEFKMLYELALTAVGGKIRIKERHTFNDYGKPIAPTQTKINIKHYIEWQIGYDEVVKKDAYHFVGANKKFKKLYELSDIIWQFYRQNIIKKETLLKLKTFLENNDALIEDKMQINRSVFKPLKIAHIDFLESKISYPLLVYSFKNNNFLSEIVIKEKQKAIGIQAMLFFCFPLYLLKDSKGKESFLGRKIQSKEKGYLEINEKNIDIFIQMLKIFGILSPNHKYDLIQILNFILKT</sequence>
<evidence type="ECO:0000259" key="1">
    <source>
        <dbReference type="Pfam" id="PF09522"/>
    </source>
</evidence>
<proteinExistence type="predicted"/>
<name>A0A1W6BUS4_9BACT</name>
<feature type="domain" description="Restriction endonuclease type II Pab1" evidence="1">
    <location>
        <begin position="115"/>
        <end position="233"/>
    </location>
</feature>
<dbReference type="EMBL" id="CP020867">
    <property type="protein sequence ID" value="ARJ55836.1"/>
    <property type="molecule type" value="Genomic_DNA"/>
</dbReference>
<evidence type="ECO:0000313" key="2">
    <source>
        <dbReference type="EMBL" id="ARJ55836.1"/>
    </source>
</evidence>
<dbReference type="Pfam" id="PF09522">
    <property type="entry name" value="RE_R_Pab1"/>
    <property type="match status" value="1"/>
</dbReference>
<dbReference type="REBASE" id="197291">
    <property type="entry name" value="Ccu24588ORF181P"/>
</dbReference>
<keyword evidence="2" id="KW-0255">Endonuclease</keyword>
<dbReference type="GO" id="GO:0004519">
    <property type="term" value="F:endonuclease activity"/>
    <property type="evidence" value="ECO:0007669"/>
    <property type="project" value="UniProtKB-KW"/>
</dbReference>
<dbReference type="eggNOG" id="ENOG50319A4">
    <property type="taxonomic scope" value="Bacteria"/>
</dbReference>
<reference evidence="2 3" key="1">
    <citation type="submission" date="2017-04" db="EMBL/GenBank/DDBJ databases">
        <title>Complete genome sequence of the Campylobacter cuniculorum type strain LMG24588.</title>
        <authorList>
            <person name="Miller W.G."/>
            <person name="Yee E."/>
            <person name="Revez J."/>
            <person name="Bono J.L."/>
            <person name="Rossi M."/>
        </authorList>
    </citation>
    <scope>NUCLEOTIDE SEQUENCE [LARGE SCALE GENOMIC DNA]</scope>
    <source>
        <strain evidence="2 3">LMG 24588</strain>
    </source>
</reference>
<dbReference type="OrthoDB" id="1952049at2"/>
<accession>A0A1W6BUS4</accession>
<evidence type="ECO:0000313" key="3">
    <source>
        <dbReference type="Proteomes" id="UP000192902"/>
    </source>
</evidence>
<keyword evidence="2" id="KW-0378">Hydrolase</keyword>
<protein>
    <submittedName>
        <fullName evidence="2">Type II restriction endonuclease, PabI family</fullName>
    </submittedName>
</protein>
<organism evidence="2 3">
    <name type="scientific">Campylobacter cuniculorum DSM 23162 = LMG 24588</name>
    <dbReference type="NCBI Taxonomy" id="1121267"/>
    <lineage>
        <taxon>Bacteria</taxon>
        <taxon>Pseudomonadati</taxon>
        <taxon>Campylobacterota</taxon>
        <taxon>Epsilonproteobacteria</taxon>
        <taxon>Campylobacterales</taxon>
        <taxon>Campylobacteraceae</taxon>
        <taxon>Campylobacter</taxon>
    </lineage>
</organism>